<evidence type="ECO:0000256" key="1">
    <source>
        <dbReference type="SAM" id="MobiDB-lite"/>
    </source>
</evidence>
<accession>A0A9D1MSN2</accession>
<dbReference type="AlphaFoldDB" id="A0A9D1MSN2"/>
<feature type="region of interest" description="Disordered" evidence="1">
    <location>
        <begin position="30"/>
        <end position="58"/>
    </location>
</feature>
<evidence type="ECO:0000313" key="2">
    <source>
        <dbReference type="EMBL" id="HIU65845.1"/>
    </source>
</evidence>
<name>A0A9D1MSN2_9PROT</name>
<dbReference type="EMBL" id="DVNO01000036">
    <property type="protein sequence ID" value="HIU65845.1"/>
    <property type="molecule type" value="Genomic_DNA"/>
</dbReference>
<sequence length="187" mass="21279">MKKKDIEILKDVLNALLDKSQDVKIETLWPESGSKNPRIPQKNYSKGPISTNHMNADSVTLGSGTTIRRIRETPTKHPKGYEIDTGWHWIVRSPHGDAFFTQSDKDLLQLWGAALNKADKLWGKRTEEEITNILYDNIENQELRNILKEGPTKTEPKNKYEKALLSLKALGVTPKKLAEYIASKQND</sequence>
<evidence type="ECO:0000313" key="3">
    <source>
        <dbReference type="Proteomes" id="UP000824142"/>
    </source>
</evidence>
<gene>
    <name evidence="2" type="ORF">IAC63_04380</name>
</gene>
<organism evidence="2 3">
    <name type="scientific">Candidatus Enterousia avicola</name>
    <dbReference type="NCBI Taxonomy" id="2840787"/>
    <lineage>
        <taxon>Bacteria</taxon>
        <taxon>Pseudomonadati</taxon>
        <taxon>Pseudomonadota</taxon>
        <taxon>Alphaproteobacteria</taxon>
        <taxon>Candidatus Enterousia</taxon>
    </lineage>
</organism>
<feature type="compositionally biased region" description="Polar residues" evidence="1">
    <location>
        <begin position="42"/>
        <end position="58"/>
    </location>
</feature>
<comment type="caution">
    <text evidence="2">The sequence shown here is derived from an EMBL/GenBank/DDBJ whole genome shotgun (WGS) entry which is preliminary data.</text>
</comment>
<dbReference type="Proteomes" id="UP000824142">
    <property type="component" value="Unassembled WGS sequence"/>
</dbReference>
<protein>
    <submittedName>
        <fullName evidence="2">Uncharacterized protein</fullName>
    </submittedName>
</protein>
<reference evidence="2" key="1">
    <citation type="submission" date="2020-10" db="EMBL/GenBank/DDBJ databases">
        <authorList>
            <person name="Gilroy R."/>
        </authorList>
    </citation>
    <scope>NUCLEOTIDE SEQUENCE</scope>
    <source>
        <strain evidence="2">CHK136-897</strain>
    </source>
</reference>
<proteinExistence type="predicted"/>
<reference evidence="2" key="2">
    <citation type="journal article" date="2021" name="PeerJ">
        <title>Extensive microbial diversity within the chicken gut microbiome revealed by metagenomics and culture.</title>
        <authorList>
            <person name="Gilroy R."/>
            <person name="Ravi A."/>
            <person name="Getino M."/>
            <person name="Pursley I."/>
            <person name="Horton D.L."/>
            <person name="Alikhan N.F."/>
            <person name="Baker D."/>
            <person name="Gharbi K."/>
            <person name="Hall N."/>
            <person name="Watson M."/>
            <person name="Adriaenssens E.M."/>
            <person name="Foster-Nyarko E."/>
            <person name="Jarju S."/>
            <person name="Secka A."/>
            <person name="Antonio M."/>
            <person name="Oren A."/>
            <person name="Chaudhuri R.R."/>
            <person name="La Ragione R."/>
            <person name="Hildebrand F."/>
            <person name="Pallen M.J."/>
        </authorList>
    </citation>
    <scope>NUCLEOTIDE SEQUENCE</scope>
    <source>
        <strain evidence="2">CHK136-897</strain>
    </source>
</reference>